<dbReference type="AlphaFoldDB" id="A0A7Z9C9B8"/>
<gene>
    <name evidence="1" type="ORF">NCTC10327_01979</name>
</gene>
<proteinExistence type="predicted"/>
<name>A0A7Z9C9B8_9ACTO</name>
<organism evidence="1 2">
    <name type="scientific">Actinobaculum suis</name>
    <dbReference type="NCBI Taxonomy" id="1657"/>
    <lineage>
        <taxon>Bacteria</taxon>
        <taxon>Bacillati</taxon>
        <taxon>Actinomycetota</taxon>
        <taxon>Actinomycetes</taxon>
        <taxon>Actinomycetales</taxon>
        <taxon>Actinomycetaceae</taxon>
        <taxon>Actinobaculum</taxon>
    </lineage>
</organism>
<evidence type="ECO:0000313" key="1">
    <source>
        <dbReference type="EMBL" id="VDG79616.1"/>
    </source>
</evidence>
<dbReference type="Proteomes" id="UP000269974">
    <property type="component" value="Unassembled WGS sequence"/>
</dbReference>
<evidence type="ECO:0000313" key="2">
    <source>
        <dbReference type="Proteomes" id="UP000269974"/>
    </source>
</evidence>
<dbReference type="EMBL" id="UYIO01000002">
    <property type="protein sequence ID" value="VDG79616.1"/>
    <property type="molecule type" value="Genomic_DNA"/>
</dbReference>
<sequence length="107" mass="12310">MVYYTHLLPAKMLPEKRGVTVQVCTPESRFGIRRSTDSRSGCGASLVRYLLVCYLVSHRYCEETPRYPVSLRSRSAIKRSERNHLTKAVRVIVRAECSPRELENPNI</sequence>
<reference evidence="1 2" key="1">
    <citation type="submission" date="2018-11" db="EMBL/GenBank/DDBJ databases">
        <authorList>
            <consortium name="Pathogen Informatics"/>
        </authorList>
    </citation>
    <scope>NUCLEOTIDE SEQUENCE [LARGE SCALE GENOMIC DNA]</scope>
    <source>
        <strain evidence="1 2">NCTC10327</strain>
    </source>
</reference>
<comment type="caution">
    <text evidence="1">The sequence shown here is derived from an EMBL/GenBank/DDBJ whole genome shotgun (WGS) entry which is preliminary data.</text>
</comment>
<accession>A0A7Z9C9B8</accession>
<protein>
    <submittedName>
        <fullName evidence="1">Uncharacterized protein</fullName>
    </submittedName>
</protein>